<proteinExistence type="predicted"/>
<evidence type="ECO:0000313" key="3">
    <source>
        <dbReference type="Proteomes" id="UP000053257"/>
    </source>
</evidence>
<evidence type="ECO:0000313" key="2">
    <source>
        <dbReference type="EMBL" id="KIP02683.1"/>
    </source>
</evidence>
<evidence type="ECO:0008006" key="4">
    <source>
        <dbReference type="Google" id="ProtNLM"/>
    </source>
</evidence>
<dbReference type="STRING" id="745531.A0A0C3PC75"/>
<gene>
    <name evidence="2" type="ORF">PHLGIDRAFT_111814</name>
</gene>
<protein>
    <recommendedName>
        <fullName evidence="4">HNH nuclease domain-containing protein</fullName>
    </recommendedName>
</protein>
<dbReference type="EMBL" id="KN840660">
    <property type="protein sequence ID" value="KIP02683.1"/>
    <property type="molecule type" value="Genomic_DNA"/>
</dbReference>
<keyword evidence="3" id="KW-1185">Reference proteome</keyword>
<evidence type="ECO:0000256" key="1">
    <source>
        <dbReference type="SAM" id="SignalP"/>
    </source>
</evidence>
<reference evidence="2 3" key="1">
    <citation type="journal article" date="2014" name="PLoS Genet.">
        <title>Analysis of the Phlebiopsis gigantea genome, transcriptome and secretome provides insight into its pioneer colonization strategies of wood.</title>
        <authorList>
            <person name="Hori C."/>
            <person name="Ishida T."/>
            <person name="Igarashi K."/>
            <person name="Samejima M."/>
            <person name="Suzuki H."/>
            <person name="Master E."/>
            <person name="Ferreira P."/>
            <person name="Ruiz-Duenas F.J."/>
            <person name="Held B."/>
            <person name="Canessa P."/>
            <person name="Larrondo L.F."/>
            <person name="Schmoll M."/>
            <person name="Druzhinina I.S."/>
            <person name="Kubicek C.P."/>
            <person name="Gaskell J.A."/>
            <person name="Kersten P."/>
            <person name="St John F."/>
            <person name="Glasner J."/>
            <person name="Sabat G."/>
            <person name="Splinter BonDurant S."/>
            <person name="Syed K."/>
            <person name="Yadav J."/>
            <person name="Mgbeahuruike A.C."/>
            <person name="Kovalchuk A."/>
            <person name="Asiegbu F.O."/>
            <person name="Lackner G."/>
            <person name="Hoffmeister D."/>
            <person name="Rencoret J."/>
            <person name="Gutierrez A."/>
            <person name="Sun H."/>
            <person name="Lindquist E."/>
            <person name="Barry K."/>
            <person name="Riley R."/>
            <person name="Grigoriev I.V."/>
            <person name="Henrissat B."/>
            <person name="Kues U."/>
            <person name="Berka R.M."/>
            <person name="Martinez A.T."/>
            <person name="Covert S.F."/>
            <person name="Blanchette R.A."/>
            <person name="Cullen D."/>
        </authorList>
    </citation>
    <scope>NUCLEOTIDE SEQUENCE [LARGE SCALE GENOMIC DNA]</scope>
    <source>
        <strain evidence="2 3">11061_1 CR5-6</strain>
    </source>
</reference>
<accession>A0A0C3PC75</accession>
<dbReference type="OrthoDB" id="2104739at2759"/>
<dbReference type="Proteomes" id="UP000053257">
    <property type="component" value="Unassembled WGS sequence"/>
</dbReference>
<dbReference type="AlphaFoldDB" id="A0A0C3PC75"/>
<sequence length="306" mass="33462">MHARIVGYLLIYLYELRSALGSQAVGQAAHEAISNSNASPNKVIYQLGLRFREGLLRSFRQAKGLLPQVSEHPSRPSFSTLEDMMKDCLEGSGTDYQSSRKKALARDGFRCMLTGILDTASAKKLEDFNEPSRVPTSCCHILSQSTVQDVNSAELNAITKREWASNVLAILSIFGYQDLAMQSTYHLSNIITMSQPLCTLFNSLALWLEPTGVESQYKICAAHPADIAPWNVPSITPQFKDHTGGNLPLPCPELLALHAACAKVAHMSGAAQFFDKQDADDEDATVLAYDGSSHSILSNKLQSLTI</sequence>
<keyword evidence="1" id="KW-0732">Signal</keyword>
<name>A0A0C3PC75_PHLG1</name>
<feature type="signal peptide" evidence="1">
    <location>
        <begin position="1"/>
        <end position="21"/>
    </location>
</feature>
<organism evidence="2 3">
    <name type="scientific">Phlebiopsis gigantea (strain 11061_1 CR5-6)</name>
    <name type="common">White-rot fungus</name>
    <name type="synonym">Peniophora gigantea</name>
    <dbReference type="NCBI Taxonomy" id="745531"/>
    <lineage>
        <taxon>Eukaryota</taxon>
        <taxon>Fungi</taxon>
        <taxon>Dikarya</taxon>
        <taxon>Basidiomycota</taxon>
        <taxon>Agaricomycotina</taxon>
        <taxon>Agaricomycetes</taxon>
        <taxon>Polyporales</taxon>
        <taxon>Phanerochaetaceae</taxon>
        <taxon>Phlebiopsis</taxon>
    </lineage>
</organism>
<dbReference type="HOGENOM" id="CLU_049186_1_0_1"/>
<feature type="chain" id="PRO_5002176820" description="HNH nuclease domain-containing protein" evidence="1">
    <location>
        <begin position="22"/>
        <end position="306"/>
    </location>
</feature>